<dbReference type="Gene3D" id="3.40.50.720">
    <property type="entry name" value="NAD(P)-binding Rossmann-like Domain"/>
    <property type="match status" value="1"/>
</dbReference>
<dbReference type="PANTHER" id="PTHR43781">
    <property type="entry name" value="SACCHAROPINE DEHYDROGENASE"/>
    <property type="match status" value="1"/>
</dbReference>
<evidence type="ECO:0000313" key="2">
    <source>
        <dbReference type="Proteomes" id="UP000254575"/>
    </source>
</evidence>
<accession>A0A380MX99</accession>
<proteinExistence type="predicted"/>
<protein>
    <submittedName>
        <fullName evidence="1">Short chain dehydrogenase</fullName>
    </submittedName>
</protein>
<dbReference type="RefSeq" id="WP_115218425.1">
    <property type="nucleotide sequence ID" value="NZ_UHIA01000004.1"/>
</dbReference>
<name>A0A380MX99_9GAMM</name>
<evidence type="ECO:0000313" key="1">
    <source>
        <dbReference type="EMBL" id="SUO96804.1"/>
    </source>
</evidence>
<dbReference type="OrthoDB" id="4414717at2"/>
<dbReference type="PANTHER" id="PTHR43781:SF1">
    <property type="entry name" value="SACCHAROPINE DEHYDROGENASE"/>
    <property type="match status" value="1"/>
</dbReference>
<dbReference type="Proteomes" id="UP000254575">
    <property type="component" value="Unassembled WGS sequence"/>
</dbReference>
<keyword evidence="2" id="KW-1185">Reference proteome</keyword>
<dbReference type="InterPro" id="IPR036291">
    <property type="entry name" value="NAD(P)-bd_dom_sf"/>
</dbReference>
<gene>
    <name evidence="1" type="ORF">NCTC10717_01183</name>
</gene>
<reference evidence="1 2" key="1">
    <citation type="submission" date="2018-06" db="EMBL/GenBank/DDBJ databases">
        <authorList>
            <consortium name="Pathogen Informatics"/>
            <person name="Doyle S."/>
        </authorList>
    </citation>
    <scope>NUCLEOTIDE SEQUENCE [LARGE SCALE GENOMIC DNA]</scope>
    <source>
        <strain evidence="1 2">NCTC10717</strain>
    </source>
</reference>
<dbReference type="SUPFAM" id="SSF51735">
    <property type="entry name" value="NAD(P)-binding Rossmann-fold domains"/>
    <property type="match status" value="1"/>
</dbReference>
<dbReference type="AlphaFoldDB" id="A0A380MX99"/>
<organism evidence="1 2">
    <name type="scientific">Suttonella indologenes</name>
    <dbReference type="NCBI Taxonomy" id="13276"/>
    <lineage>
        <taxon>Bacteria</taxon>
        <taxon>Pseudomonadati</taxon>
        <taxon>Pseudomonadota</taxon>
        <taxon>Gammaproteobacteria</taxon>
        <taxon>Cardiobacteriales</taxon>
        <taxon>Cardiobacteriaceae</taxon>
        <taxon>Suttonella</taxon>
    </lineage>
</organism>
<dbReference type="EMBL" id="UHIA01000004">
    <property type="protein sequence ID" value="SUO96804.1"/>
    <property type="molecule type" value="Genomic_DNA"/>
</dbReference>
<sequence>MSIGKKNTALVIGASGTVGRACVEALLNQGFWVCATARHLERLTIRHTARQERLQKLAFDITKDNIPINDAGELPNIVINCAGPAYQFSELVLTRCLAQKIPILIDVGAEPSLIDHYQQACQQKDMTVIIGAGVQPGLAGLSIRAVAQRLLGEHKSIITHIGGLQTLTPAGLADYLYAVKAGLSRPAQCWQAPQLHPISHTLAPPPSFPSTATAHASLDDESLFVAHIEELTHLESYNVIDAPELARQLQAAIGSDNPSELPSCEELNLCLFGKTPYFRIHTSGSAQHQGQQSNFQTLAYCQDSYRLTGQIAAHAACWAQAGKYPTGINWFSAIDSALQAWNELLLENKELYINWQETAAQTEIETGTL</sequence>